<organism evidence="1">
    <name type="scientific">Anisakis simplex</name>
    <name type="common">Herring worm</name>
    <dbReference type="NCBI Taxonomy" id="6269"/>
    <lineage>
        <taxon>Eukaryota</taxon>
        <taxon>Metazoa</taxon>
        <taxon>Ecdysozoa</taxon>
        <taxon>Nematoda</taxon>
        <taxon>Chromadorea</taxon>
        <taxon>Rhabditida</taxon>
        <taxon>Spirurina</taxon>
        <taxon>Ascaridomorpha</taxon>
        <taxon>Ascaridoidea</taxon>
        <taxon>Anisakidae</taxon>
        <taxon>Anisakis</taxon>
        <taxon>Anisakis simplex complex</taxon>
    </lineage>
</organism>
<sequence length="95" mass="11007">LFGAGVGGENRAFACAWYATRSNLSATHSDLLLRREMRNMYVTLLNADDKEYLNLKIQTLKNLELFLMEEESKMVKNNDEFWWTRTHASTLACDN</sequence>
<protein>
    <submittedName>
        <fullName evidence="1">Uncharacterized protein</fullName>
    </submittedName>
</protein>
<reference evidence="1" key="1">
    <citation type="submission" date="2017-02" db="UniProtKB">
        <authorList>
            <consortium name="WormBaseParasite"/>
        </authorList>
    </citation>
    <scope>IDENTIFICATION</scope>
</reference>
<name>A0A0M3KI37_ANISI</name>
<proteinExistence type="predicted"/>
<accession>A0A0M3KI37</accession>
<dbReference type="WBParaSite" id="ASIM_0002065401-mRNA-1">
    <property type="protein sequence ID" value="ASIM_0002065401-mRNA-1"/>
    <property type="gene ID" value="ASIM_0002065401"/>
</dbReference>
<dbReference type="AlphaFoldDB" id="A0A0M3KI37"/>
<evidence type="ECO:0000313" key="1">
    <source>
        <dbReference type="WBParaSite" id="ASIM_0002065401-mRNA-1"/>
    </source>
</evidence>